<reference evidence="2" key="1">
    <citation type="submission" date="2022-11" db="UniProtKB">
        <authorList>
            <consortium name="EnsemblMetazoa"/>
        </authorList>
    </citation>
    <scope>IDENTIFICATION</scope>
</reference>
<dbReference type="OrthoDB" id="10436276at2759"/>
<dbReference type="OMA" id="HECVSCA"/>
<dbReference type="Proteomes" id="UP000887568">
    <property type="component" value="Unplaced"/>
</dbReference>
<evidence type="ECO:0000256" key="1">
    <source>
        <dbReference type="SAM" id="SignalP"/>
    </source>
</evidence>
<dbReference type="GeneID" id="119735625"/>
<organism evidence="2 3">
    <name type="scientific">Patiria miniata</name>
    <name type="common">Bat star</name>
    <name type="synonym">Asterina miniata</name>
    <dbReference type="NCBI Taxonomy" id="46514"/>
    <lineage>
        <taxon>Eukaryota</taxon>
        <taxon>Metazoa</taxon>
        <taxon>Echinodermata</taxon>
        <taxon>Eleutherozoa</taxon>
        <taxon>Asterozoa</taxon>
        <taxon>Asteroidea</taxon>
        <taxon>Valvatacea</taxon>
        <taxon>Valvatida</taxon>
        <taxon>Asterinidae</taxon>
        <taxon>Patiria</taxon>
    </lineage>
</organism>
<keyword evidence="1" id="KW-0732">Signal</keyword>
<dbReference type="AlphaFoldDB" id="A0A914ANL6"/>
<feature type="signal peptide" evidence="1">
    <location>
        <begin position="1"/>
        <end position="19"/>
    </location>
</feature>
<keyword evidence="3" id="KW-1185">Reference proteome</keyword>
<protein>
    <submittedName>
        <fullName evidence="2">Uncharacterized protein</fullName>
    </submittedName>
</protein>
<dbReference type="RefSeq" id="XP_038065337.1">
    <property type="nucleotide sequence ID" value="XM_038209409.1"/>
</dbReference>
<sequence>MLKYALLLVLGLLVNEAQCNFAVGNIAESKNLGFSAVNVSCGDHSCVACFVTSFFKLPVAYTFEYSLNPYRVEFTADGGDYFWRFDFTQGDPSQSFRHCAEILTRIGSYDGDPNGVAVDWRGDLCFDNDMSGITVPPDCPNPLLVVTTEGHLQDERVRGLQALFCKPA</sequence>
<dbReference type="EnsemblMetazoa" id="XM_038209409.1">
    <property type="protein sequence ID" value="XP_038065337.1"/>
    <property type="gene ID" value="LOC119735625"/>
</dbReference>
<accession>A0A914ANL6</accession>
<feature type="chain" id="PRO_5037792413" evidence="1">
    <location>
        <begin position="20"/>
        <end position="168"/>
    </location>
</feature>
<name>A0A914ANL6_PATMI</name>
<proteinExistence type="predicted"/>
<evidence type="ECO:0000313" key="2">
    <source>
        <dbReference type="EnsemblMetazoa" id="XP_038065337.1"/>
    </source>
</evidence>
<evidence type="ECO:0000313" key="3">
    <source>
        <dbReference type="Proteomes" id="UP000887568"/>
    </source>
</evidence>